<keyword evidence="2" id="KW-1185">Reference proteome</keyword>
<protein>
    <submittedName>
        <fullName evidence="3">Uncharacterized protein</fullName>
    </submittedName>
</protein>
<accession>A0A915EAR1</accession>
<dbReference type="AlphaFoldDB" id="A0A915EAR1"/>
<evidence type="ECO:0000256" key="1">
    <source>
        <dbReference type="SAM" id="MobiDB-lite"/>
    </source>
</evidence>
<reference evidence="3" key="1">
    <citation type="submission" date="2022-11" db="UniProtKB">
        <authorList>
            <consortium name="WormBaseParasite"/>
        </authorList>
    </citation>
    <scope>IDENTIFICATION</scope>
</reference>
<feature type="region of interest" description="Disordered" evidence="1">
    <location>
        <begin position="1"/>
        <end position="41"/>
    </location>
</feature>
<sequence length="203" mass="22035">MSISSNPPSNQSRGNNSSSSTQQYSQPPVSYAPPPQYNRSMPTGQQVVLRSVSPSNSSTNAPVAVGGPQVRMLAASGHNYAQAPASMATALNNTKTCNIRVLELLEHNQIEWLAMWSNKVMAHPTLVLLVDNNKLLEVVELMNKGLEITTLLEVLEELHRATGQAVAHLLIQLPAMVLAYGASNRPDFATPRTGSRILFSRCF</sequence>
<dbReference type="Proteomes" id="UP000887574">
    <property type="component" value="Unplaced"/>
</dbReference>
<feature type="compositionally biased region" description="Low complexity" evidence="1">
    <location>
        <begin position="1"/>
        <end position="29"/>
    </location>
</feature>
<name>A0A915EAR1_9BILA</name>
<dbReference type="WBParaSite" id="jg4669">
    <property type="protein sequence ID" value="jg4669"/>
    <property type="gene ID" value="jg4669"/>
</dbReference>
<evidence type="ECO:0000313" key="2">
    <source>
        <dbReference type="Proteomes" id="UP000887574"/>
    </source>
</evidence>
<proteinExistence type="predicted"/>
<organism evidence="2 3">
    <name type="scientific">Ditylenchus dipsaci</name>
    <dbReference type="NCBI Taxonomy" id="166011"/>
    <lineage>
        <taxon>Eukaryota</taxon>
        <taxon>Metazoa</taxon>
        <taxon>Ecdysozoa</taxon>
        <taxon>Nematoda</taxon>
        <taxon>Chromadorea</taxon>
        <taxon>Rhabditida</taxon>
        <taxon>Tylenchina</taxon>
        <taxon>Tylenchomorpha</taxon>
        <taxon>Sphaerularioidea</taxon>
        <taxon>Anguinidae</taxon>
        <taxon>Anguininae</taxon>
        <taxon>Ditylenchus</taxon>
    </lineage>
</organism>
<evidence type="ECO:0000313" key="3">
    <source>
        <dbReference type="WBParaSite" id="jg4669"/>
    </source>
</evidence>